<keyword evidence="2" id="KW-1185">Reference proteome</keyword>
<evidence type="ECO:0000313" key="2">
    <source>
        <dbReference type="Proteomes" id="UP000191110"/>
    </source>
</evidence>
<dbReference type="EMBL" id="MPRL01000113">
    <property type="protein sequence ID" value="OOZ38223.1"/>
    <property type="molecule type" value="Genomic_DNA"/>
</dbReference>
<sequence>LNKDLKPIVHYNPLFMPISPDISRRARGAFDLATINYITAMPHLNEGDYGFWEKVHKPINDPNPALSLYRQHGGYGVPGAIYGYKGKLDGLVYPMEECDYRLRTYHNMRSAIISDDNKSSWCLIKEFTMPSDGFPSQNLLTDLEYSDAIYGKIGKLSRGYSGGPGLMLASPDDPTSKHVYIGPASSQTMMAKEIDAPEDPVAYGGLSNIMRNIGSVVFPAGGSNDLLPVSIGMPPLTLTNEAFTTAVTAQKKMIKVTIYYFFGNPLLFDDQDNMPRFLPYSRYKGIYKANAHPIEAPPTLPAVGRHGGELRRKK</sequence>
<feature type="non-terminal residue" evidence="1">
    <location>
        <position position="1"/>
    </location>
</feature>
<name>A0A1T2KZF4_9GAMM</name>
<gene>
    <name evidence="1" type="ORF">BOW53_16200</name>
</gene>
<protein>
    <submittedName>
        <fullName evidence="1">Uncharacterized protein</fullName>
    </submittedName>
</protein>
<reference evidence="1 2" key="1">
    <citation type="submission" date="2016-11" db="EMBL/GenBank/DDBJ databases">
        <title>Mixed transmission modes and dynamic genome evolution in an obligate animal-bacterial symbiosis.</title>
        <authorList>
            <person name="Russell S.L."/>
            <person name="Corbett-Detig R.B."/>
            <person name="Cavanaugh C.M."/>
        </authorList>
    </citation>
    <scope>NUCLEOTIDE SEQUENCE [LARGE SCALE GENOMIC DNA]</scope>
    <source>
        <strain evidence="1">Sveles-Q1</strain>
    </source>
</reference>
<dbReference type="RefSeq" id="WP_172840398.1">
    <property type="nucleotide sequence ID" value="NZ_MPRL01000113.1"/>
</dbReference>
<dbReference type="AlphaFoldDB" id="A0A1T2KZF4"/>
<proteinExistence type="predicted"/>
<comment type="caution">
    <text evidence="1">The sequence shown here is derived from an EMBL/GenBank/DDBJ whole genome shotgun (WGS) entry which is preliminary data.</text>
</comment>
<accession>A0A1T2KZF4</accession>
<dbReference type="Proteomes" id="UP000191110">
    <property type="component" value="Unassembled WGS sequence"/>
</dbReference>
<evidence type="ECO:0000313" key="1">
    <source>
        <dbReference type="EMBL" id="OOZ38223.1"/>
    </source>
</evidence>
<organism evidence="1 2">
    <name type="scientific">Solemya pervernicosa gill symbiont</name>
    <dbReference type="NCBI Taxonomy" id="642797"/>
    <lineage>
        <taxon>Bacteria</taxon>
        <taxon>Pseudomonadati</taxon>
        <taxon>Pseudomonadota</taxon>
        <taxon>Gammaproteobacteria</taxon>
        <taxon>sulfur-oxidizing symbionts</taxon>
    </lineage>
</organism>